<gene>
    <name evidence="1" type="ORF">BRAPAZ1V2_A04P14140.2</name>
</gene>
<dbReference type="Proteomes" id="UP000694005">
    <property type="component" value="Chromosome A04"/>
</dbReference>
<dbReference type="AlphaFoldDB" id="A0A8D9HV81"/>
<name>A0A8D9HV81_BRACM</name>
<dbReference type="InterPro" id="IPR016024">
    <property type="entry name" value="ARM-type_fold"/>
</dbReference>
<organism evidence="1 2">
    <name type="scientific">Brassica campestris</name>
    <name type="common">Field mustard</name>
    <dbReference type="NCBI Taxonomy" id="3711"/>
    <lineage>
        <taxon>Eukaryota</taxon>
        <taxon>Viridiplantae</taxon>
        <taxon>Streptophyta</taxon>
        <taxon>Embryophyta</taxon>
        <taxon>Tracheophyta</taxon>
        <taxon>Spermatophyta</taxon>
        <taxon>Magnoliopsida</taxon>
        <taxon>eudicotyledons</taxon>
        <taxon>Gunneridae</taxon>
        <taxon>Pentapetalae</taxon>
        <taxon>rosids</taxon>
        <taxon>malvids</taxon>
        <taxon>Brassicales</taxon>
        <taxon>Brassicaceae</taxon>
        <taxon>Brassiceae</taxon>
        <taxon>Brassica</taxon>
    </lineage>
</organism>
<sequence>QVETKISETTKSLEKQLCKLFFLSGKINRGADSISKSFRIVIQKKKQLILGKFFRMLMTDVFENYVTQKALHIIRPDQRRHLERFSNEHQSQFITKEIHEISMHPSKDQYGINKIQQFVNHSTRKTNVPIWHHVLGET</sequence>
<feature type="non-terminal residue" evidence="1">
    <location>
        <position position="138"/>
    </location>
</feature>
<evidence type="ECO:0008006" key="3">
    <source>
        <dbReference type="Google" id="ProtNLM"/>
    </source>
</evidence>
<dbReference type="EMBL" id="LS974620">
    <property type="protein sequence ID" value="CAG7906513.1"/>
    <property type="molecule type" value="Genomic_DNA"/>
</dbReference>
<accession>A0A8D9HV81</accession>
<evidence type="ECO:0000313" key="1">
    <source>
        <dbReference type="EMBL" id="CAG7906513.1"/>
    </source>
</evidence>
<dbReference type="Gramene" id="A04p14140.2_BraZ1">
    <property type="protein sequence ID" value="A04p14140.2_BraZ1.CDS"/>
    <property type="gene ID" value="A04g14140.2_BraZ1"/>
</dbReference>
<protein>
    <recommendedName>
        <fullName evidence="3">PUM-HD domain-containing protein</fullName>
    </recommendedName>
</protein>
<evidence type="ECO:0000313" key="2">
    <source>
        <dbReference type="Proteomes" id="UP000694005"/>
    </source>
</evidence>
<dbReference type="SUPFAM" id="SSF48371">
    <property type="entry name" value="ARM repeat"/>
    <property type="match status" value="1"/>
</dbReference>
<proteinExistence type="predicted"/>
<reference evidence="1 2" key="1">
    <citation type="submission" date="2021-07" db="EMBL/GenBank/DDBJ databases">
        <authorList>
            <consortium name="Genoscope - CEA"/>
            <person name="William W."/>
        </authorList>
    </citation>
    <scope>NUCLEOTIDE SEQUENCE [LARGE SCALE GENOMIC DNA]</scope>
</reference>